<evidence type="ECO:0000313" key="2">
    <source>
        <dbReference type="EMBL" id="ETE59112.1"/>
    </source>
</evidence>
<comment type="caution">
    <text evidence="2">The sequence shown here is derived from an EMBL/GenBank/DDBJ whole genome shotgun (WGS) entry which is preliminary data.</text>
</comment>
<dbReference type="Proteomes" id="UP000018936">
    <property type="component" value="Unassembled WGS sequence"/>
</dbReference>
<organism evidence="2 3">
    <name type="scientific">Ophiophagus hannah</name>
    <name type="common">King cobra</name>
    <name type="synonym">Naja hannah</name>
    <dbReference type="NCBI Taxonomy" id="8665"/>
    <lineage>
        <taxon>Eukaryota</taxon>
        <taxon>Metazoa</taxon>
        <taxon>Chordata</taxon>
        <taxon>Craniata</taxon>
        <taxon>Vertebrata</taxon>
        <taxon>Euteleostomi</taxon>
        <taxon>Lepidosauria</taxon>
        <taxon>Squamata</taxon>
        <taxon>Bifurcata</taxon>
        <taxon>Unidentata</taxon>
        <taxon>Episquamata</taxon>
        <taxon>Toxicofera</taxon>
        <taxon>Serpentes</taxon>
        <taxon>Colubroidea</taxon>
        <taxon>Elapidae</taxon>
        <taxon>Elapinae</taxon>
        <taxon>Ophiophagus</taxon>
    </lineage>
</organism>
<accession>V8NC17</accession>
<sequence length="296" mass="33234">MAGLLCTQVGGDLLGRKVLDHDWAWQSTGGCPDGLVLKKTLLQSPGHRNRSKRRCVYRTLGACAFFFSSQDSSEDNSIGFRSPEEKSSWMVQSSPDFPKQPPYYDLTKTISAGYFDCFFSGTPVRSSLMLKSSFCVSVHKPALPAQLHLGMMSAAVCYQRKLAPSCHHQQIKRVAGAPDQAKQVAQENIEALLRTCKHMYEHKLPGRRDSEQCEEGRKGSEERRKEERRVRKKGRRVRKGGREGGREEGKEREEEREEGEGGREGGKEREEEREEGEKGGRKERKEGGEGGKEGGK</sequence>
<feature type="non-terminal residue" evidence="2">
    <location>
        <position position="1"/>
    </location>
</feature>
<feature type="region of interest" description="Disordered" evidence="1">
    <location>
        <begin position="206"/>
        <end position="296"/>
    </location>
</feature>
<evidence type="ECO:0000256" key="1">
    <source>
        <dbReference type="SAM" id="MobiDB-lite"/>
    </source>
</evidence>
<name>V8NC17_OPHHA</name>
<dbReference type="EMBL" id="AZIM01005869">
    <property type="protein sequence ID" value="ETE59112.1"/>
    <property type="molecule type" value="Genomic_DNA"/>
</dbReference>
<feature type="compositionally biased region" description="Basic and acidic residues" evidence="1">
    <location>
        <begin position="206"/>
        <end position="229"/>
    </location>
</feature>
<feature type="compositionally biased region" description="Basic residues" evidence="1">
    <location>
        <begin position="230"/>
        <end position="239"/>
    </location>
</feature>
<protein>
    <submittedName>
        <fullName evidence="2">Cyclic nucleotide-gated cation channel beta-1</fullName>
    </submittedName>
</protein>
<gene>
    <name evidence="2" type="primary">CNGB1</name>
    <name evidence="2" type="ORF">L345_15162</name>
</gene>
<keyword evidence="3" id="KW-1185">Reference proteome</keyword>
<feature type="compositionally biased region" description="Basic and acidic residues" evidence="1">
    <location>
        <begin position="240"/>
        <end position="296"/>
    </location>
</feature>
<dbReference type="AlphaFoldDB" id="V8NC17"/>
<evidence type="ECO:0000313" key="3">
    <source>
        <dbReference type="Proteomes" id="UP000018936"/>
    </source>
</evidence>
<proteinExistence type="predicted"/>
<reference evidence="2 3" key="1">
    <citation type="journal article" date="2013" name="Proc. Natl. Acad. Sci. U.S.A.">
        <title>The king cobra genome reveals dynamic gene evolution and adaptation in the snake venom system.</title>
        <authorList>
            <person name="Vonk F.J."/>
            <person name="Casewell N.R."/>
            <person name="Henkel C.V."/>
            <person name="Heimberg A.M."/>
            <person name="Jansen H.J."/>
            <person name="McCleary R.J."/>
            <person name="Kerkkamp H.M."/>
            <person name="Vos R.A."/>
            <person name="Guerreiro I."/>
            <person name="Calvete J.J."/>
            <person name="Wuster W."/>
            <person name="Woods A.E."/>
            <person name="Logan J.M."/>
            <person name="Harrison R.A."/>
            <person name="Castoe T.A."/>
            <person name="de Koning A.P."/>
            <person name="Pollock D.D."/>
            <person name="Yandell M."/>
            <person name="Calderon D."/>
            <person name="Renjifo C."/>
            <person name="Currier R.B."/>
            <person name="Salgado D."/>
            <person name="Pla D."/>
            <person name="Sanz L."/>
            <person name="Hyder A.S."/>
            <person name="Ribeiro J.M."/>
            <person name="Arntzen J.W."/>
            <person name="van den Thillart G.E."/>
            <person name="Boetzer M."/>
            <person name="Pirovano W."/>
            <person name="Dirks R.P."/>
            <person name="Spaink H.P."/>
            <person name="Duboule D."/>
            <person name="McGlinn E."/>
            <person name="Kini R.M."/>
            <person name="Richardson M.K."/>
        </authorList>
    </citation>
    <scope>NUCLEOTIDE SEQUENCE</scope>
    <source>
        <tissue evidence="2">Blood</tissue>
    </source>
</reference>